<accession>A0A7K1SJG2</accession>
<dbReference type="AlphaFoldDB" id="A0A7K1SJG2"/>
<name>A0A7K1SJG2_9BACT</name>
<feature type="compositionally biased region" description="Basic and acidic residues" evidence="1">
    <location>
        <begin position="34"/>
        <end position="43"/>
    </location>
</feature>
<evidence type="ECO:0000256" key="1">
    <source>
        <dbReference type="SAM" id="MobiDB-lite"/>
    </source>
</evidence>
<reference evidence="2 3" key="1">
    <citation type="submission" date="2019-12" db="EMBL/GenBank/DDBJ databases">
        <title>Spirosoma sp. HMF4905 genome sequencing and assembly.</title>
        <authorList>
            <person name="Kang H."/>
            <person name="Cha I."/>
            <person name="Kim H."/>
            <person name="Joh K."/>
        </authorList>
    </citation>
    <scope>NUCLEOTIDE SEQUENCE [LARGE SCALE GENOMIC DNA]</scope>
    <source>
        <strain evidence="2 3">HMF4905</strain>
    </source>
</reference>
<dbReference type="Proteomes" id="UP000436006">
    <property type="component" value="Unassembled WGS sequence"/>
</dbReference>
<dbReference type="EMBL" id="WPIN01000013">
    <property type="protein sequence ID" value="MVM33893.1"/>
    <property type="molecule type" value="Genomic_DNA"/>
</dbReference>
<sequence>MKNENKRLSDVTRQNSTDRVNKFANSLMPMAPKPKVDQPKEEATASPVESTPEHEPIQPTQVALGSEPPKALVKAERVRKTVSFSVDDVVSIATKEGDVFNKMVRITDDHHELLRELSYKYRKNMNTIVRNLIDLLDQAYQKEKKGGEGHA</sequence>
<comment type="caution">
    <text evidence="2">The sequence shown here is derived from an EMBL/GenBank/DDBJ whole genome shotgun (WGS) entry which is preliminary data.</text>
</comment>
<evidence type="ECO:0000313" key="2">
    <source>
        <dbReference type="EMBL" id="MVM33893.1"/>
    </source>
</evidence>
<feature type="compositionally biased region" description="Basic and acidic residues" evidence="1">
    <location>
        <begin position="1"/>
        <end position="10"/>
    </location>
</feature>
<organism evidence="2 3">
    <name type="scientific">Spirosoma arboris</name>
    <dbReference type="NCBI Taxonomy" id="2682092"/>
    <lineage>
        <taxon>Bacteria</taxon>
        <taxon>Pseudomonadati</taxon>
        <taxon>Bacteroidota</taxon>
        <taxon>Cytophagia</taxon>
        <taxon>Cytophagales</taxon>
        <taxon>Cytophagaceae</taxon>
        <taxon>Spirosoma</taxon>
    </lineage>
</organism>
<dbReference type="RefSeq" id="WP_157588607.1">
    <property type="nucleotide sequence ID" value="NZ_WPIN01000013.1"/>
</dbReference>
<gene>
    <name evidence="2" type="ORF">GO755_27905</name>
</gene>
<evidence type="ECO:0000313" key="3">
    <source>
        <dbReference type="Proteomes" id="UP000436006"/>
    </source>
</evidence>
<feature type="region of interest" description="Disordered" evidence="1">
    <location>
        <begin position="1"/>
        <end position="68"/>
    </location>
</feature>
<keyword evidence="3" id="KW-1185">Reference proteome</keyword>
<protein>
    <submittedName>
        <fullName evidence="2">Uncharacterized protein</fullName>
    </submittedName>
</protein>
<proteinExistence type="predicted"/>